<feature type="compositionally biased region" description="Polar residues" evidence="1">
    <location>
        <begin position="249"/>
        <end position="259"/>
    </location>
</feature>
<sequence>MESAGFVASTRESFGEVLAAIPFNWEVVPGRPKLQQQSSMMNNSAAAGSIKGGGGGGANAEVFQQQQEQQVVGNWRANPEAAEFVRKMPLLSNRNCRPLASKSTSAFNLSPHFQEEIVATSMSVGNIKPDDNFVIGQLLPLPPRLRTPAKQHHRNHTAPVDHHHSSDAAAGNISSRWRGTRFRDEMAVEPRLESCLHRRSRSVHALREAAAVRPASGKDSAANSLEFATHGDLDGSKLMWPFLKDKSRWGSQSARSSNNLLQQQRHHHYHHQQQQHRHHLSRSRSSSNFDPQNVAPNKLVDYSKENVQILDFFSTSPHEQHAQQNGPLKSMLHTKETKEVVAIPSRPAGSFRKLAAVTTSGSKAKPSSRTSSRFSTRSPAAVIPHDDSHETQIMPAARDIVHQEEPASHHDHRAPEPGRSYSISKGIRRSSTSSSPPSCCCCFTIVSSPILQSCHRGFHGITPGYESP</sequence>
<proteinExistence type="predicted"/>
<feature type="region of interest" description="Disordered" evidence="1">
    <location>
        <begin position="147"/>
        <end position="173"/>
    </location>
</feature>
<accession>A0ABP0U892</accession>
<feature type="region of interest" description="Disordered" evidence="1">
    <location>
        <begin position="249"/>
        <end position="298"/>
    </location>
</feature>
<evidence type="ECO:0000256" key="1">
    <source>
        <dbReference type="SAM" id="MobiDB-lite"/>
    </source>
</evidence>
<keyword evidence="3" id="KW-1185">Reference proteome</keyword>
<protein>
    <submittedName>
        <fullName evidence="2">Uncharacterized protein</fullName>
    </submittedName>
</protein>
<feature type="region of interest" description="Disordered" evidence="1">
    <location>
        <begin position="404"/>
        <end position="437"/>
    </location>
</feature>
<feature type="compositionally biased region" description="Low complexity" evidence="1">
    <location>
        <begin position="367"/>
        <end position="378"/>
    </location>
</feature>
<evidence type="ECO:0000313" key="3">
    <source>
        <dbReference type="Proteomes" id="UP001497512"/>
    </source>
</evidence>
<reference evidence="2" key="1">
    <citation type="submission" date="2024-02" db="EMBL/GenBank/DDBJ databases">
        <authorList>
            <consortium name="ELIXIR-Norway"/>
            <consortium name="Elixir Norway"/>
        </authorList>
    </citation>
    <scope>NUCLEOTIDE SEQUENCE</scope>
</reference>
<feature type="region of interest" description="Disordered" evidence="1">
    <location>
        <begin position="355"/>
        <end position="389"/>
    </location>
</feature>
<gene>
    <name evidence="2" type="ORF">CSSPTR1EN2_LOCUS12698</name>
</gene>
<feature type="compositionally biased region" description="Basic and acidic residues" evidence="1">
    <location>
        <begin position="404"/>
        <end position="416"/>
    </location>
</feature>
<dbReference type="EMBL" id="OZ019894">
    <property type="protein sequence ID" value="CAK9215371.1"/>
    <property type="molecule type" value="Genomic_DNA"/>
</dbReference>
<dbReference type="Proteomes" id="UP001497512">
    <property type="component" value="Chromosome 2"/>
</dbReference>
<feature type="compositionally biased region" description="Basic residues" evidence="1">
    <location>
        <begin position="147"/>
        <end position="156"/>
    </location>
</feature>
<name>A0ABP0U892_9BRYO</name>
<evidence type="ECO:0000313" key="2">
    <source>
        <dbReference type="EMBL" id="CAK9215371.1"/>
    </source>
</evidence>
<feature type="compositionally biased region" description="Basic residues" evidence="1">
    <location>
        <begin position="264"/>
        <end position="282"/>
    </location>
</feature>
<organism evidence="2 3">
    <name type="scientific">Sphagnum troendelagicum</name>
    <dbReference type="NCBI Taxonomy" id="128251"/>
    <lineage>
        <taxon>Eukaryota</taxon>
        <taxon>Viridiplantae</taxon>
        <taxon>Streptophyta</taxon>
        <taxon>Embryophyta</taxon>
        <taxon>Bryophyta</taxon>
        <taxon>Sphagnophytina</taxon>
        <taxon>Sphagnopsida</taxon>
        <taxon>Sphagnales</taxon>
        <taxon>Sphagnaceae</taxon>
        <taxon>Sphagnum</taxon>
    </lineage>
</organism>